<organism evidence="1 2">
    <name type="scientific">Ktedonospora formicarum</name>
    <dbReference type="NCBI Taxonomy" id="2778364"/>
    <lineage>
        <taxon>Bacteria</taxon>
        <taxon>Bacillati</taxon>
        <taxon>Chloroflexota</taxon>
        <taxon>Ktedonobacteria</taxon>
        <taxon>Ktedonobacterales</taxon>
        <taxon>Ktedonobacteraceae</taxon>
        <taxon>Ktedonospora</taxon>
    </lineage>
</organism>
<evidence type="ECO:0000313" key="1">
    <source>
        <dbReference type="EMBL" id="GHO51301.1"/>
    </source>
</evidence>
<dbReference type="Proteomes" id="UP000612362">
    <property type="component" value="Unassembled WGS sequence"/>
</dbReference>
<sequence length="67" mass="7483">MQYVLFAERPGAMSICPEPFQRRLLWLSVAALIYNGKPFLQKTNDEDGSVGMMLSLFDALEQSQGTA</sequence>
<evidence type="ECO:0000313" key="2">
    <source>
        <dbReference type="Proteomes" id="UP000612362"/>
    </source>
</evidence>
<gene>
    <name evidence="1" type="ORF">KSX_94640</name>
</gene>
<keyword evidence="2" id="KW-1185">Reference proteome</keyword>
<proteinExistence type="predicted"/>
<protein>
    <submittedName>
        <fullName evidence="1">Uncharacterized protein</fullName>
    </submittedName>
</protein>
<dbReference type="EMBL" id="BNJF01000011">
    <property type="protein sequence ID" value="GHO51301.1"/>
    <property type="molecule type" value="Genomic_DNA"/>
</dbReference>
<accession>A0A8J3IC57</accession>
<name>A0A8J3IC57_9CHLR</name>
<comment type="caution">
    <text evidence="1">The sequence shown here is derived from an EMBL/GenBank/DDBJ whole genome shotgun (WGS) entry which is preliminary data.</text>
</comment>
<reference evidence="1" key="1">
    <citation type="submission" date="2020-10" db="EMBL/GenBank/DDBJ databases">
        <title>Taxonomic study of unclassified bacteria belonging to the class Ktedonobacteria.</title>
        <authorList>
            <person name="Yabe S."/>
            <person name="Wang C.M."/>
            <person name="Zheng Y."/>
            <person name="Sakai Y."/>
            <person name="Cavaletti L."/>
            <person name="Monciardini P."/>
            <person name="Donadio S."/>
        </authorList>
    </citation>
    <scope>NUCLEOTIDE SEQUENCE</scope>
    <source>
        <strain evidence="1">SOSP1-1</strain>
    </source>
</reference>
<dbReference type="AlphaFoldDB" id="A0A8J3IC57"/>